<organism evidence="1 2">
    <name type="scientific">Pseudoflavonifractor capillosus ATCC 29799</name>
    <dbReference type="NCBI Taxonomy" id="411467"/>
    <lineage>
        <taxon>Bacteria</taxon>
        <taxon>Bacillati</taxon>
        <taxon>Bacillota</taxon>
        <taxon>Clostridia</taxon>
        <taxon>Eubacteriales</taxon>
        <taxon>Oscillospiraceae</taxon>
        <taxon>Pseudoflavonifractor</taxon>
    </lineage>
</organism>
<accession>A6NX64</accession>
<reference evidence="1 2" key="2">
    <citation type="submission" date="2007-06" db="EMBL/GenBank/DDBJ databases">
        <title>Draft genome sequence of Pseudoflavonifractor capillosus ATCC 29799.</title>
        <authorList>
            <person name="Sudarsanam P."/>
            <person name="Ley R."/>
            <person name="Guruge J."/>
            <person name="Turnbaugh P.J."/>
            <person name="Mahowald M."/>
            <person name="Liep D."/>
            <person name="Gordon J."/>
        </authorList>
    </citation>
    <scope>NUCLEOTIDE SEQUENCE [LARGE SCALE GENOMIC DNA]</scope>
    <source>
        <strain evidence="1 2">ATCC 29799</strain>
    </source>
</reference>
<dbReference type="EMBL" id="AAXG02000019">
    <property type="protein sequence ID" value="EDM99412.1"/>
    <property type="molecule type" value="Genomic_DNA"/>
</dbReference>
<gene>
    <name evidence="1" type="ORF">BACCAP_02809</name>
</gene>
<reference evidence="1 2" key="1">
    <citation type="submission" date="2007-04" db="EMBL/GenBank/DDBJ databases">
        <authorList>
            <person name="Fulton L."/>
            <person name="Clifton S."/>
            <person name="Fulton B."/>
            <person name="Xu J."/>
            <person name="Minx P."/>
            <person name="Pepin K.H."/>
            <person name="Johnson M."/>
            <person name="Thiruvilangam P."/>
            <person name="Bhonagiri V."/>
            <person name="Nash W.E."/>
            <person name="Mardis E.R."/>
            <person name="Wilson R.K."/>
        </authorList>
    </citation>
    <scope>NUCLEOTIDE SEQUENCE [LARGE SCALE GENOMIC DNA]</scope>
    <source>
        <strain evidence="1 2">ATCC 29799</strain>
    </source>
</reference>
<evidence type="ECO:0000313" key="1">
    <source>
        <dbReference type="EMBL" id="EDM99412.1"/>
    </source>
</evidence>
<sequence length="35" mass="4064">MKPQCDLRGEGILSYCLKIVKGQMYKIFIKQSTEN</sequence>
<name>A6NX64_9FIRM</name>
<proteinExistence type="predicted"/>
<dbReference type="AlphaFoldDB" id="A6NX64"/>
<protein>
    <submittedName>
        <fullName evidence="1">Uncharacterized protein</fullName>
    </submittedName>
</protein>
<keyword evidence="2" id="KW-1185">Reference proteome</keyword>
<evidence type="ECO:0000313" key="2">
    <source>
        <dbReference type="Proteomes" id="UP000003639"/>
    </source>
</evidence>
<comment type="caution">
    <text evidence="1">The sequence shown here is derived from an EMBL/GenBank/DDBJ whole genome shotgun (WGS) entry which is preliminary data.</text>
</comment>
<dbReference type="Proteomes" id="UP000003639">
    <property type="component" value="Unassembled WGS sequence"/>
</dbReference>